<dbReference type="SUPFAM" id="SSF117281">
    <property type="entry name" value="Kelch motif"/>
    <property type="match status" value="1"/>
</dbReference>
<feature type="signal peptide" evidence="1">
    <location>
        <begin position="1"/>
        <end position="22"/>
    </location>
</feature>
<dbReference type="Pfam" id="PF24681">
    <property type="entry name" value="Kelch_KLHDC2_KLHL20_DRC7"/>
    <property type="match status" value="1"/>
</dbReference>
<dbReference type="Proteomes" id="UP000281547">
    <property type="component" value="Unassembled WGS sequence"/>
</dbReference>
<dbReference type="PANTHER" id="PTHR45632">
    <property type="entry name" value="LD33804P"/>
    <property type="match status" value="1"/>
</dbReference>
<keyword evidence="1" id="KW-0732">Signal</keyword>
<dbReference type="Gene3D" id="2.120.10.80">
    <property type="entry name" value="Kelch-type beta propeller"/>
    <property type="match status" value="2"/>
</dbReference>
<protein>
    <submittedName>
        <fullName evidence="2">Kelch repeat-containing protein</fullName>
    </submittedName>
</protein>
<dbReference type="InterPro" id="IPR015915">
    <property type="entry name" value="Kelch-typ_b-propeller"/>
</dbReference>
<proteinExistence type="predicted"/>
<reference evidence="2 3" key="1">
    <citation type="journal article" date="2016" name="Int. J. Syst. Evol. Microbiol.">
        <title>Arsenicitalea aurantiaca gen. nov., sp. nov., a new member of the family Hyphomicrobiaceae, isolated from high-arsenic sediment.</title>
        <authorList>
            <person name="Mu Y."/>
            <person name="Zhou L."/>
            <person name="Zeng X.C."/>
            <person name="Liu L."/>
            <person name="Pan Y."/>
            <person name="Chen X."/>
            <person name="Wang J."/>
            <person name="Li S."/>
            <person name="Li W.J."/>
            <person name="Wang Y."/>
        </authorList>
    </citation>
    <scope>NUCLEOTIDE SEQUENCE [LARGE SCALE GENOMIC DNA]</scope>
    <source>
        <strain evidence="2 3">42-50</strain>
    </source>
</reference>
<comment type="caution">
    <text evidence="2">The sequence shown here is derived from an EMBL/GenBank/DDBJ whole genome shotgun (WGS) entry which is preliminary data.</text>
</comment>
<dbReference type="OrthoDB" id="9769308at2"/>
<dbReference type="InterPro" id="IPR006652">
    <property type="entry name" value="Kelch_1"/>
</dbReference>
<gene>
    <name evidence="2" type="ORF">EMQ25_09285</name>
</gene>
<dbReference type="AlphaFoldDB" id="A0A433XAH9"/>
<feature type="chain" id="PRO_5019486635" evidence="1">
    <location>
        <begin position="23"/>
        <end position="311"/>
    </location>
</feature>
<evidence type="ECO:0000313" key="2">
    <source>
        <dbReference type="EMBL" id="RUT31062.1"/>
    </source>
</evidence>
<keyword evidence="3" id="KW-1185">Reference proteome</keyword>
<accession>A0A433XAH9</accession>
<dbReference type="RefSeq" id="WP_127188308.1">
    <property type="nucleotide sequence ID" value="NZ_RZNJ01000003.1"/>
</dbReference>
<evidence type="ECO:0000256" key="1">
    <source>
        <dbReference type="SAM" id="SignalP"/>
    </source>
</evidence>
<dbReference type="SMART" id="SM00612">
    <property type="entry name" value="Kelch"/>
    <property type="match status" value="5"/>
</dbReference>
<evidence type="ECO:0000313" key="3">
    <source>
        <dbReference type="Proteomes" id="UP000281547"/>
    </source>
</evidence>
<name>A0A433XAH9_9HYPH</name>
<sequence length="311" mass="32629">MRLLASLATASAFAFAPPAPLAHEVGWAAGGSAPAERSEVAVAELDGKAYVVGDYNGATEILIYDLGTETWSTGAPFPYPVHHTAAIGHAGEILVFGGYVNGWKASDRLWIYSPATNSWREADRMPTARAAGGIGMLEGRIHLVGGSTSSAINIADHDAFDLATGRWESLAPIPTPRDHLAVGVIGDRLVATGGRVDGDPARNLDTTQIYDPKTDSWSEGAPMPTARSGMASAVLGTELFTFGGETRVVTFPETEAYDLPSDGWSRHAPLPTPRHGFGAVTHESRIVTLTGSPVAGGGRSDIVETFTPPAR</sequence>
<organism evidence="2 3">
    <name type="scientific">Arsenicitalea aurantiaca</name>
    <dbReference type="NCBI Taxonomy" id="1783274"/>
    <lineage>
        <taxon>Bacteria</taxon>
        <taxon>Pseudomonadati</taxon>
        <taxon>Pseudomonadota</taxon>
        <taxon>Alphaproteobacteria</taxon>
        <taxon>Hyphomicrobiales</taxon>
        <taxon>Devosiaceae</taxon>
        <taxon>Arsenicitalea</taxon>
    </lineage>
</organism>
<dbReference type="EMBL" id="RZNJ01000003">
    <property type="protein sequence ID" value="RUT31062.1"/>
    <property type="molecule type" value="Genomic_DNA"/>
</dbReference>